<protein>
    <recommendedName>
        <fullName evidence="3 8">Glutamyl-tRNA reductase</fullName>
        <shortName evidence="8">GluTR</shortName>
        <ecNumber evidence="3 8">1.2.1.70</ecNumber>
    </recommendedName>
</protein>
<dbReference type="PANTHER" id="PTHR43013:SF1">
    <property type="entry name" value="GLUTAMYL-TRNA REDUCTASE"/>
    <property type="match status" value="1"/>
</dbReference>
<dbReference type="InterPro" id="IPR036343">
    <property type="entry name" value="GluRdtase_N_sf"/>
</dbReference>
<evidence type="ECO:0000313" key="19">
    <source>
        <dbReference type="Proteomes" id="UP000075321"/>
    </source>
</evidence>
<evidence type="ECO:0000256" key="2">
    <source>
        <dbReference type="ARBA" id="ARBA00005916"/>
    </source>
</evidence>
<feature type="binding site" evidence="8 10">
    <location>
        <begin position="50"/>
        <end position="53"/>
    </location>
    <ligand>
        <name>substrate</name>
    </ligand>
</feature>
<evidence type="ECO:0000256" key="14">
    <source>
        <dbReference type="SAM" id="MobiDB-lite"/>
    </source>
</evidence>
<feature type="binding site" evidence="8 10">
    <location>
        <position position="103"/>
    </location>
    <ligand>
        <name>substrate</name>
    </ligand>
</feature>
<feature type="region of interest" description="Disordered" evidence="14">
    <location>
        <begin position="404"/>
        <end position="439"/>
    </location>
</feature>
<evidence type="ECO:0000256" key="8">
    <source>
        <dbReference type="HAMAP-Rule" id="MF_00087"/>
    </source>
</evidence>
<feature type="site" description="Important for activity" evidence="8 12">
    <location>
        <position position="93"/>
    </location>
</feature>
<dbReference type="InterPro" id="IPR036453">
    <property type="entry name" value="GluRdtase_dimer_dom_sf"/>
</dbReference>
<dbReference type="SUPFAM" id="SSF51735">
    <property type="entry name" value="NAD(P)-binding Rossmann-fold domains"/>
    <property type="match status" value="1"/>
</dbReference>
<dbReference type="PATRIC" id="fig|1008153.3.peg.1484"/>
<comment type="function">
    <text evidence="8">Catalyzes the NADPH-dependent reduction of glutamyl-tRNA(Glu) to glutamate 1-semialdehyde (GSA).</text>
</comment>
<dbReference type="HAMAP" id="MF_00087">
    <property type="entry name" value="Glu_tRNA_reductase"/>
    <property type="match status" value="1"/>
</dbReference>
<evidence type="ECO:0000256" key="10">
    <source>
        <dbReference type="PIRSR" id="PIRSR000445-2"/>
    </source>
</evidence>
<dbReference type="Gene3D" id="3.40.50.720">
    <property type="entry name" value="NAD(P)-binding Rossmann-like Domain"/>
    <property type="match status" value="1"/>
</dbReference>
<keyword evidence="5 8" id="KW-0560">Oxidoreductase</keyword>
<comment type="caution">
    <text evidence="18">The sequence shown here is derived from an EMBL/GenBank/DDBJ whole genome shotgun (WGS) entry which is preliminary data.</text>
</comment>
<dbReference type="InterPro" id="IPR018214">
    <property type="entry name" value="GluRdtase_CS"/>
</dbReference>
<evidence type="ECO:0000256" key="13">
    <source>
        <dbReference type="RuleBase" id="RU000584"/>
    </source>
</evidence>
<dbReference type="InterPro" id="IPR036291">
    <property type="entry name" value="NAD(P)-bd_dom_sf"/>
</dbReference>
<feature type="binding site" evidence="8 10">
    <location>
        <begin position="108"/>
        <end position="110"/>
    </location>
    <ligand>
        <name>substrate</name>
    </ligand>
</feature>
<evidence type="ECO:0000256" key="3">
    <source>
        <dbReference type="ARBA" id="ARBA00012970"/>
    </source>
</evidence>
<keyword evidence="19" id="KW-1185">Reference proteome</keyword>
<comment type="pathway">
    <text evidence="1 8 13">Porphyrin-containing compound metabolism; protoporphyrin-IX biosynthesis; 5-aminolevulinate from L-glutamyl-tRNA(Glu): step 1/2.</text>
</comment>
<comment type="similarity">
    <text evidence="2 8 13">Belongs to the glutamyl-tRNA reductase family.</text>
</comment>
<evidence type="ECO:0000256" key="7">
    <source>
        <dbReference type="ARBA" id="ARBA00047464"/>
    </source>
</evidence>
<evidence type="ECO:0000313" key="18">
    <source>
        <dbReference type="EMBL" id="KYH26372.1"/>
    </source>
</evidence>
<feature type="binding site" evidence="8 11">
    <location>
        <begin position="182"/>
        <end position="187"/>
    </location>
    <ligand>
        <name>NADP(+)</name>
        <dbReference type="ChEBI" id="CHEBI:58349"/>
    </ligand>
</feature>
<dbReference type="EC" id="1.2.1.70" evidence="3 8"/>
<dbReference type="Pfam" id="PF05201">
    <property type="entry name" value="GlutR_N"/>
    <property type="match status" value="1"/>
</dbReference>
<proteinExistence type="inferred from homology"/>
<sequence length="439" mass="46342">MSAGVITGVRISHRTASVDEIDAACTLDQKGLVEDLLSREGVCEAFALQTCNRAEAYVVTTDPATGRAALDPWVEELPTDSEIWSDHENSLEHLLRVAAGLESLVVGEDQIIGQVKEAYADARGIGALGEILDDALLKAIHVGERARTETAINEGVVSLGSAAVSLIASERGVDGANALVIGAGEMGTLAAQALSRHDLSKLVVANRTRSRATRVAEDLPVDAEARSLEALAEVVADSDVVIAATGSDEPVVDAGAFDPGTCVVDLAKPRDIDPATDALESVTVHDLDDLRTVTERTETKRAVAASRVEAMIDRELEHLLTQFKRKQADDAIGGMYEGAERTKRAELSTALAKLDAQGGVTDEQRETIEAMADALVGQLLAEPTRSLREAAAEDDWETINTAMQLFDPTDGGPSGPPNGIDPEEGSEMPPGIAARLDDD</sequence>
<dbReference type="CDD" id="cd05213">
    <property type="entry name" value="NAD_bind_Glutamyl_tRNA_reduct"/>
    <property type="match status" value="1"/>
</dbReference>
<dbReference type="PROSITE" id="PS00747">
    <property type="entry name" value="GLUTR"/>
    <property type="match status" value="1"/>
</dbReference>
<dbReference type="AlphaFoldDB" id="A0A151AFM9"/>
<name>A0A151AFM9_9EURY</name>
<reference evidence="18 19" key="1">
    <citation type="submission" date="2016-02" db="EMBL/GenBank/DDBJ databases">
        <title>Genome sequence of Halalkalicoccus paucihalophilus DSM 24557.</title>
        <authorList>
            <person name="Poehlein A."/>
            <person name="Daniel R."/>
        </authorList>
    </citation>
    <scope>NUCLEOTIDE SEQUENCE [LARGE SCALE GENOMIC DNA]</scope>
    <source>
        <strain evidence="18 19">DSM 24557</strain>
    </source>
</reference>
<evidence type="ECO:0000259" key="15">
    <source>
        <dbReference type="Pfam" id="PF00745"/>
    </source>
</evidence>
<feature type="domain" description="Tetrapyrrole biosynthesis glutamyl-tRNA reductase dimerisation" evidence="15">
    <location>
        <begin position="308"/>
        <end position="407"/>
    </location>
</feature>
<dbReference type="Gene3D" id="3.30.460.30">
    <property type="entry name" value="Glutamyl-tRNA reductase, N-terminal domain"/>
    <property type="match status" value="1"/>
</dbReference>
<dbReference type="Pfam" id="PF01488">
    <property type="entry name" value="Shikimate_DH"/>
    <property type="match status" value="1"/>
</dbReference>
<dbReference type="InterPro" id="IPR000343">
    <property type="entry name" value="4pyrrol_synth_GluRdtase"/>
</dbReference>
<evidence type="ECO:0000256" key="12">
    <source>
        <dbReference type="PIRSR" id="PIRSR000445-4"/>
    </source>
</evidence>
<dbReference type="GO" id="GO:0050661">
    <property type="term" value="F:NADP binding"/>
    <property type="evidence" value="ECO:0007669"/>
    <property type="project" value="InterPro"/>
</dbReference>
<dbReference type="GO" id="GO:0008883">
    <property type="term" value="F:glutamyl-tRNA reductase activity"/>
    <property type="evidence" value="ECO:0007669"/>
    <property type="project" value="UniProtKB-UniRule"/>
</dbReference>
<keyword evidence="6 8" id="KW-0627">Porphyrin biosynthesis</keyword>
<organism evidence="18 19">
    <name type="scientific">Halalkalicoccus paucihalophilus</name>
    <dbReference type="NCBI Taxonomy" id="1008153"/>
    <lineage>
        <taxon>Archaea</taxon>
        <taxon>Methanobacteriati</taxon>
        <taxon>Methanobacteriota</taxon>
        <taxon>Stenosarchaea group</taxon>
        <taxon>Halobacteria</taxon>
        <taxon>Halobacteriales</taxon>
        <taxon>Halococcaceae</taxon>
        <taxon>Halalkalicoccus</taxon>
    </lineage>
</organism>
<dbReference type="InterPro" id="IPR006151">
    <property type="entry name" value="Shikm_DH/Glu-tRNA_Rdtase"/>
</dbReference>
<evidence type="ECO:0000259" key="16">
    <source>
        <dbReference type="Pfam" id="PF01488"/>
    </source>
</evidence>
<dbReference type="PIRSF" id="PIRSF000445">
    <property type="entry name" value="4pyrrol_synth_GluRdtase"/>
    <property type="match status" value="1"/>
</dbReference>
<comment type="catalytic activity">
    <reaction evidence="7 8 13">
        <text>(S)-4-amino-5-oxopentanoate + tRNA(Glu) + NADP(+) = L-glutamyl-tRNA(Glu) + NADPH + H(+)</text>
        <dbReference type="Rhea" id="RHEA:12344"/>
        <dbReference type="Rhea" id="RHEA-COMP:9663"/>
        <dbReference type="Rhea" id="RHEA-COMP:9680"/>
        <dbReference type="ChEBI" id="CHEBI:15378"/>
        <dbReference type="ChEBI" id="CHEBI:57501"/>
        <dbReference type="ChEBI" id="CHEBI:57783"/>
        <dbReference type="ChEBI" id="CHEBI:58349"/>
        <dbReference type="ChEBI" id="CHEBI:78442"/>
        <dbReference type="ChEBI" id="CHEBI:78520"/>
        <dbReference type="EC" id="1.2.1.70"/>
    </reaction>
</comment>
<dbReference type="GO" id="GO:0019353">
    <property type="term" value="P:protoporphyrinogen IX biosynthetic process from glutamate"/>
    <property type="evidence" value="ECO:0007669"/>
    <property type="project" value="TreeGrafter"/>
</dbReference>
<feature type="active site" description="Nucleophile" evidence="8 9">
    <location>
        <position position="51"/>
    </location>
</feature>
<comment type="subunit">
    <text evidence="8">Homodimer.</text>
</comment>
<evidence type="ECO:0000256" key="6">
    <source>
        <dbReference type="ARBA" id="ARBA00023244"/>
    </source>
</evidence>
<dbReference type="InterPro" id="IPR015896">
    <property type="entry name" value="4pyrrol_synth_GluRdtase_dimer"/>
</dbReference>
<evidence type="ECO:0000256" key="4">
    <source>
        <dbReference type="ARBA" id="ARBA00022857"/>
    </source>
</evidence>
<dbReference type="RefSeq" id="WP_066381036.1">
    <property type="nucleotide sequence ID" value="NZ_LTAZ01000004.1"/>
</dbReference>
<dbReference type="FunFam" id="3.30.460.30:FF:000001">
    <property type="entry name" value="Glutamyl-tRNA reductase"/>
    <property type="match status" value="1"/>
</dbReference>
<evidence type="ECO:0000256" key="11">
    <source>
        <dbReference type="PIRSR" id="PIRSR000445-3"/>
    </source>
</evidence>
<comment type="miscellaneous">
    <text evidence="8">During catalysis, the active site Cys acts as a nucleophile attacking the alpha-carbonyl group of tRNA-bound glutamate with the formation of a thioester intermediate between enzyme and glutamate, and the concomitant release of tRNA(Glu). The thioester intermediate is finally reduced by direct hydride transfer from NADPH, to form the product GSA.</text>
</comment>
<dbReference type="SUPFAM" id="SSF69742">
    <property type="entry name" value="Glutamyl tRNA-reductase catalytic, N-terminal domain"/>
    <property type="match status" value="1"/>
</dbReference>
<dbReference type="UniPathway" id="UPA00251">
    <property type="reaction ID" value="UER00316"/>
</dbReference>
<dbReference type="Pfam" id="PF00745">
    <property type="entry name" value="GlutR_dimer"/>
    <property type="match status" value="1"/>
</dbReference>
<dbReference type="EMBL" id="LTAZ01000004">
    <property type="protein sequence ID" value="KYH26372.1"/>
    <property type="molecule type" value="Genomic_DNA"/>
</dbReference>
<dbReference type="InterPro" id="IPR015895">
    <property type="entry name" value="4pyrrol_synth_GluRdtase_N"/>
</dbReference>
<gene>
    <name evidence="8 18" type="primary">hemA</name>
    <name evidence="18" type="ORF">HAPAU_14700</name>
</gene>
<dbReference type="Proteomes" id="UP000075321">
    <property type="component" value="Unassembled WGS sequence"/>
</dbReference>
<dbReference type="NCBIfam" id="TIGR01035">
    <property type="entry name" value="hemA"/>
    <property type="match status" value="1"/>
</dbReference>
<evidence type="ECO:0000256" key="9">
    <source>
        <dbReference type="PIRSR" id="PIRSR000445-1"/>
    </source>
</evidence>
<keyword evidence="4 8" id="KW-0521">NADP</keyword>
<evidence type="ECO:0000256" key="5">
    <source>
        <dbReference type="ARBA" id="ARBA00023002"/>
    </source>
</evidence>
<evidence type="ECO:0000259" key="17">
    <source>
        <dbReference type="Pfam" id="PF05201"/>
    </source>
</evidence>
<comment type="domain">
    <text evidence="8">Possesses an unusual extended V-shaped dimeric structure with each monomer consisting of three distinct domains arranged along a curved 'spinal' alpha-helix. The N-terminal catalytic domain specifically recognizes the glutamate moiety of the substrate. The second domain is the NADPH-binding domain, and the third C-terminal domain is responsible for dimerization.</text>
</comment>
<feature type="binding site" evidence="8 10">
    <location>
        <position position="114"/>
    </location>
    <ligand>
        <name>substrate</name>
    </ligand>
</feature>
<dbReference type="PANTHER" id="PTHR43013">
    <property type="entry name" value="GLUTAMYL-TRNA REDUCTASE"/>
    <property type="match status" value="1"/>
</dbReference>
<dbReference type="SUPFAM" id="SSF69075">
    <property type="entry name" value="Glutamyl tRNA-reductase dimerization domain"/>
    <property type="match status" value="1"/>
</dbReference>
<evidence type="ECO:0000256" key="1">
    <source>
        <dbReference type="ARBA" id="ARBA00005059"/>
    </source>
</evidence>
<accession>A0A151AFM9</accession>
<feature type="domain" description="Quinate/shikimate 5-dehydrogenase/glutamyl-tRNA reductase" evidence="16">
    <location>
        <begin position="173"/>
        <end position="293"/>
    </location>
</feature>
<feature type="domain" description="Glutamyl-tRNA reductase N-terminal" evidence="17">
    <location>
        <begin position="9"/>
        <end position="150"/>
    </location>
</feature>